<evidence type="ECO:0000313" key="1">
    <source>
        <dbReference type="EMBL" id="CUO13722.1"/>
    </source>
</evidence>
<protein>
    <submittedName>
        <fullName evidence="1">Uncharacterized protein</fullName>
    </submittedName>
</protein>
<accession>A0A174CK24</accession>
<reference evidence="1 2" key="1">
    <citation type="submission" date="2015-09" db="EMBL/GenBank/DDBJ databases">
        <authorList>
            <consortium name="Pathogen Informatics"/>
        </authorList>
    </citation>
    <scope>NUCLEOTIDE SEQUENCE [LARGE SCALE GENOMIC DNA]</scope>
    <source>
        <strain evidence="1 2">2789STDY5608854</strain>
    </source>
</reference>
<gene>
    <name evidence="1" type="ORF">ERS852411_01031</name>
</gene>
<sequence length="70" mass="7741">MARSAAASSAWVSKSSSTMSYSNSFWYCFTRAFFGSVRMRTSCPLSRAFRVVITGRRPTSSGMIPNLSRS</sequence>
<evidence type="ECO:0000313" key="2">
    <source>
        <dbReference type="Proteomes" id="UP000095746"/>
    </source>
</evidence>
<dbReference type="AlphaFoldDB" id="A0A174CK24"/>
<dbReference type="Proteomes" id="UP000095746">
    <property type="component" value="Unassembled WGS sequence"/>
</dbReference>
<organism evidence="1 2">
    <name type="scientific">Flavonifractor plautii</name>
    <name type="common">Fusobacterium plautii</name>
    <dbReference type="NCBI Taxonomy" id="292800"/>
    <lineage>
        <taxon>Bacteria</taxon>
        <taxon>Bacillati</taxon>
        <taxon>Bacillota</taxon>
        <taxon>Clostridia</taxon>
        <taxon>Eubacteriales</taxon>
        <taxon>Oscillospiraceae</taxon>
        <taxon>Flavonifractor</taxon>
    </lineage>
</organism>
<name>A0A174CK24_FLAPL</name>
<proteinExistence type="predicted"/>
<dbReference type="EMBL" id="CYZT01000049">
    <property type="protein sequence ID" value="CUO13722.1"/>
    <property type="molecule type" value="Genomic_DNA"/>
</dbReference>